<evidence type="ECO:0000313" key="3">
    <source>
        <dbReference type="EMBL" id="KAE8396434.1"/>
    </source>
</evidence>
<dbReference type="Proteomes" id="UP000326877">
    <property type="component" value="Unassembled WGS sequence"/>
</dbReference>
<dbReference type="EMBL" id="ML735215">
    <property type="protein sequence ID" value="KAE8396434.1"/>
    <property type="molecule type" value="Genomic_DNA"/>
</dbReference>
<reference evidence="4 5" key="1">
    <citation type="submission" date="2019-04" db="EMBL/GenBank/DDBJ databases">
        <title>Aspergillus burnettii sp. nov., novel species from soil in southeast Queensland.</title>
        <authorList>
            <person name="Gilchrist C.L.M."/>
            <person name="Pitt J.I."/>
            <person name="Lange L."/>
            <person name="Lacey H.J."/>
            <person name="Vuong D."/>
            <person name="Midgley D.J."/>
            <person name="Greenfield P."/>
            <person name="Bradbury M."/>
            <person name="Lacey E."/>
            <person name="Busk P.K."/>
            <person name="Pilgaard B."/>
            <person name="Chooi Y.H."/>
            <person name="Piggott A.M."/>
        </authorList>
    </citation>
    <scope>NUCLEOTIDE SEQUENCE [LARGE SCALE GENOMIC DNA]</scope>
    <source>
        <strain evidence="4 5">FRR 5400</strain>
    </source>
</reference>
<evidence type="ECO:0000313" key="5">
    <source>
        <dbReference type="Proteomes" id="UP000541154"/>
    </source>
</evidence>
<dbReference type="PANTHER" id="PTHR42034:SF1">
    <property type="entry name" value="CONDENSATION DOMAIN-CONTAINING PROTEIN"/>
    <property type="match status" value="1"/>
</dbReference>
<sequence>MGSTGNAIELPRLIPEDHQWVPSMDAPNKVERRGVGCESIVGMQHSNINGQYDLYLNLTLRTADTPTATSLTLSKLKTKLEAALIRVRFDHPECATTARWDDQVAPIIQYQSPRSQEEALAWAQDTIYIRLTSKNGFQLRDDIQEYRHIHGTSGKPSRAVDIYLLADVETVTTQLQPGTPIDVLMHMNHLFWDGISARYFAGDLLRALSQTIDAANQPTYPWGDEIKNLSVPLLDALKIDLRTAGTEFKAACDQYVNDMYQNYGGRGLPFKKGTGLPRTGFHTFTPTESKALIYAIKTRLGSKYTISHLAQAAVIVALLEANPPSDLDDESIFVTPMPVNGRRWLRDDIGKKYYSICETGAIIRCENIKSLLINRDDKRETIIAALTQACEDVKKSFDRALSNPYQQPIGMAVHMLEASFLTQNPMPFDKVASPLFISDGKNERFLPEQVTSSNGDAVLTVDNFYFFLNQFLPYLAIRLESWRDASTLSVCYNDGNYTNEEAMAYLDSVAHWMLAFV</sequence>
<evidence type="ECO:0000256" key="1">
    <source>
        <dbReference type="ARBA" id="ARBA00006439"/>
    </source>
</evidence>
<dbReference type="Proteomes" id="UP000541154">
    <property type="component" value="Unassembled WGS sequence"/>
</dbReference>
<reference evidence="3" key="2">
    <citation type="submission" date="2019-04" db="EMBL/GenBank/DDBJ databases">
        <title>Friends and foes A comparative genomics studyof 23 Aspergillus species from section Flavi.</title>
        <authorList>
            <consortium name="DOE Joint Genome Institute"/>
            <person name="Kjaerbolling I."/>
            <person name="Vesth T."/>
            <person name="Frisvad J.C."/>
            <person name="Nybo J.L."/>
            <person name="Theobald S."/>
            <person name="Kildgaard S."/>
            <person name="Isbrandt T."/>
            <person name="Kuo A."/>
            <person name="Sato A."/>
            <person name="Lyhne E.K."/>
            <person name="Kogle M.E."/>
            <person name="Wiebenga A."/>
            <person name="Kun R.S."/>
            <person name="Lubbers R.J."/>
            <person name="Makela M.R."/>
            <person name="Barry K."/>
            <person name="Chovatia M."/>
            <person name="Clum A."/>
            <person name="Daum C."/>
            <person name="Haridas S."/>
            <person name="He G."/>
            <person name="LaButti K."/>
            <person name="Lipzen A."/>
            <person name="Mondo S."/>
            <person name="Riley R."/>
            <person name="Salamov A."/>
            <person name="Simmons B.A."/>
            <person name="Magnuson J.K."/>
            <person name="Henrissat B."/>
            <person name="Mortensen U.H."/>
            <person name="Larsen T.O."/>
            <person name="Devries R.P."/>
            <person name="Grigoriev I.V."/>
            <person name="Machida M."/>
            <person name="Baker S.E."/>
            <person name="Andersen M.R."/>
        </authorList>
    </citation>
    <scope>NUCLEOTIDE SEQUENCE [LARGE SCALE GENOMIC DNA]</scope>
    <source>
        <strain evidence="3">IBT 14317</strain>
    </source>
</reference>
<comment type="similarity">
    <text evidence="1">Belongs to the trichothecene O-acetyltransferase family.</text>
</comment>
<keyword evidence="2 3" id="KW-0808">Transferase</keyword>
<evidence type="ECO:0000256" key="2">
    <source>
        <dbReference type="ARBA" id="ARBA00022679"/>
    </source>
</evidence>
<dbReference type="InterPro" id="IPR023213">
    <property type="entry name" value="CAT-like_dom_sf"/>
</dbReference>
<gene>
    <name evidence="4" type="primary">TRI3_1</name>
    <name evidence="3" type="ORF">BDV23DRAFT_177975</name>
    <name evidence="4" type="ORF">ETB97_003339</name>
</gene>
<accession>A0A8H6ABH1</accession>
<dbReference type="GO" id="GO:0016407">
    <property type="term" value="F:acetyltransferase activity"/>
    <property type="evidence" value="ECO:0007669"/>
    <property type="project" value="InterPro"/>
</dbReference>
<dbReference type="OrthoDB" id="2548233at2759"/>
<evidence type="ECO:0000313" key="4">
    <source>
        <dbReference type="EMBL" id="KAF5865496.1"/>
    </source>
</evidence>
<keyword evidence="5" id="KW-1185">Reference proteome</keyword>
<dbReference type="PANTHER" id="PTHR42034">
    <property type="entry name" value="CHROMOSOME 7, WHOLE GENOME SHOTGUN SEQUENCE-RELATED"/>
    <property type="match status" value="1"/>
</dbReference>
<dbReference type="Gene3D" id="3.30.559.10">
    <property type="entry name" value="Chloramphenicol acetyltransferase-like domain"/>
    <property type="match status" value="1"/>
</dbReference>
<accession>A0A5N7CQN3</accession>
<protein>
    <submittedName>
        <fullName evidence="3">15-O-acetyltransferase Tri3-domain-containing protein</fullName>
    </submittedName>
    <submittedName>
        <fullName evidence="4">Trichothecene 15-O-acetyltransferase</fullName>
    </submittedName>
</protein>
<proteinExistence type="inferred from homology"/>
<dbReference type="Gene3D" id="3.30.559.30">
    <property type="entry name" value="Nonribosomal peptide synthetase, condensation domain"/>
    <property type="match status" value="1"/>
</dbReference>
<dbReference type="InterPro" id="IPR009992">
    <property type="entry name" value="Tri3/Sat12/Sat16/Mac1"/>
</dbReference>
<dbReference type="GO" id="GO:0043386">
    <property type="term" value="P:mycotoxin biosynthetic process"/>
    <property type="evidence" value="ECO:0007669"/>
    <property type="project" value="InterPro"/>
</dbReference>
<dbReference type="AlphaFoldDB" id="A0A5N7CQN3"/>
<name>A0A5N7CQN3_PETAA</name>
<dbReference type="Pfam" id="PF07428">
    <property type="entry name" value="Tri3"/>
    <property type="match status" value="1"/>
</dbReference>
<dbReference type="EMBL" id="SPNV01000018">
    <property type="protein sequence ID" value="KAF5865496.1"/>
    <property type="molecule type" value="Genomic_DNA"/>
</dbReference>
<organism evidence="3">
    <name type="scientific">Petromyces alliaceus</name>
    <name type="common">Aspergillus alliaceus</name>
    <dbReference type="NCBI Taxonomy" id="209559"/>
    <lineage>
        <taxon>Eukaryota</taxon>
        <taxon>Fungi</taxon>
        <taxon>Dikarya</taxon>
        <taxon>Ascomycota</taxon>
        <taxon>Pezizomycotina</taxon>
        <taxon>Eurotiomycetes</taxon>
        <taxon>Eurotiomycetidae</taxon>
        <taxon>Eurotiales</taxon>
        <taxon>Aspergillaceae</taxon>
        <taxon>Aspergillus</taxon>
        <taxon>Aspergillus subgen. Circumdati</taxon>
    </lineage>
</organism>